<reference evidence="1" key="1">
    <citation type="submission" date="2020-06" db="EMBL/GenBank/DDBJ databases">
        <authorList>
            <person name="Li T."/>
            <person name="Hu X."/>
            <person name="Zhang T."/>
            <person name="Song X."/>
            <person name="Zhang H."/>
            <person name="Dai N."/>
            <person name="Sheng W."/>
            <person name="Hou X."/>
            <person name="Wei L."/>
        </authorList>
    </citation>
    <scope>NUCLEOTIDE SEQUENCE</scope>
    <source>
        <strain evidence="1">K16</strain>
        <tissue evidence="1">Leaf</tissue>
    </source>
</reference>
<accession>A0AAE1WJ85</accession>
<dbReference type="Pfam" id="PF23174">
    <property type="entry name" value="bHLH_ILI"/>
    <property type="match status" value="1"/>
</dbReference>
<proteinExistence type="predicted"/>
<dbReference type="EMBL" id="JACGWL010000009">
    <property type="protein sequence ID" value="KAK4394450.1"/>
    <property type="molecule type" value="Genomic_DNA"/>
</dbReference>
<dbReference type="Proteomes" id="UP001289374">
    <property type="component" value="Unassembled WGS sequence"/>
</dbReference>
<dbReference type="GO" id="GO:0040008">
    <property type="term" value="P:regulation of growth"/>
    <property type="evidence" value="ECO:0007669"/>
    <property type="project" value="InterPro"/>
</dbReference>
<dbReference type="GO" id="GO:0006355">
    <property type="term" value="P:regulation of DNA-templated transcription"/>
    <property type="evidence" value="ECO:0007669"/>
    <property type="project" value="InterPro"/>
</dbReference>
<dbReference type="AlphaFoldDB" id="A0AAE1WJ85"/>
<dbReference type="InterPro" id="IPR044293">
    <property type="entry name" value="PRE"/>
</dbReference>
<evidence type="ECO:0000313" key="1">
    <source>
        <dbReference type="EMBL" id="KAK4394450.1"/>
    </source>
</evidence>
<dbReference type="PANTHER" id="PTHR46446:SF28">
    <property type="entry name" value="TRANSCRIPTION FACTOR PRE5"/>
    <property type="match status" value="1"/>
</dbReference>
<name>A0AAE1WJ85_9LAMI</name>
<comment type="caution">
    <text evidence="1">The sequence shown here is derived from an EMBL/GenBank/DDBJ whole genome shotgun (WGS) entry which is preliminary data.</text>
</comment>
<sequence length="87" mass="9740">MSNKRGRDISSRLTEDEINGLVLRLQELLPSDSSSSCISIKDCKGDMQLHQELQKEVDDLSDRLSQLLASGDITALDADIIRRLLQQ</sequence>
<keyword evidence="2" id="KW-1185">Reference proteome</keyword>
<protein>
    <submittedName>
        <fullName evidence="1">Transcription factor ILI6</fullName>
    </submittedName>
</protein>
<gene>
    <name evidence="1" type="ORF">Sango_1599300</name>
</gene>
<reference evidence="1" key="2">
    <citation type="journal article" date="2024" name="Plant">
        <title>Genomic evolution and insights into agronomic trait innovations of Sesamum species.</title>
        <authorList>
            <person name="Miao H."/>
            <person name="Wang L."/>
            <person name="Qu L."/>
            <person name="Liu H."/>
            <person name="Sun Y."/>
            <person name="Le M."/>
            <person name="Wang Q."/>
            <person name="Wei S."/>
            <person name="Zheng Y."/>
            <person name="Lin W."/>
            <person name="Duan Y."/>
            <person name="Cao H."/>
            <person name="Xiong S."/>
            <person name="Wang X."/>
            <person name="Wei L."/>
            <person name="Li C."/>
            <person name="Ma Q."/>
            <person name="Ju M."/>
            <person name="Zhao R."/>
            <person name="Li G."/>
            <person name="Mu C."/>
            <person name="Tian Q."/>
            <person name="Mei H."/>
            <person name="Zhang T."/>
            <person name="Gao T."/>
            <person name="Zhang H."/>
        </authorList>
    </citation>
    <scope>NUCLEOTIDE SEQUENCE</scope>
    <source>
        <strain evidence="1">K16</strain>
    </source>
</reference>
<dbReference type="GO" id="GO:0046983">
    <property type="term" value="F:protein dimerization activity"/>
    <property type="evidence" value="ECO:0007669"/>
    <property type="project" value="InterPro"/>
</dbReference>
<dbReference type="PANTHER" id="PTHR46446">
    <property type="entry name" value="TRANSCRIPTION FACTOR PRE"/>
    <property type="match status" value="1"/>
</dbReference>
<evidence type="ECO:0000313" key="2">
    <source>
        <dbReference type="Proteomes" id="UP001289374"/>
    </source>
</evidence>
<organism evidence="1 2">
    <name type="scientific">Sesamum angolense</name>
    <dbReference type="NCBI Taxonomy" id="2727404"/>
    <lineage>
        <taxon>Eukaryota</taxon>
        <taxon>Viridiplantae</taxon>
        <taxon>Streptophyta</taxon>
        <taxon>Embryophyta</taxon>
        <taxon>Tracheophyta</taxon>
        <taxon>Spermatophyta</taxon>
        <taxon>Magnoliopsida</taxon>
        <taxon>eudicotyledons</taxon>
        <taxon>Gunneridae</taxon>
        <taxon>Pentapetalae</taxon>
        <taxon>asterids</taxon>
        <taxon>lamiids</taxon>
        <taxon>Lamiales</taxon>
        <taxon>Pedaliaceae</taxon>
        <taxon>Sesamum</taxon>
    </lineage>
</organism>